<evidence type="ECO:0000313" key="3">
    <source>
        <dbReference type="Proteomes" id="UP001500711"/>
    </source>
</evidence>
<organism evidence="2 3">
    <name type="scientific">Lentzea roselyniae</name>
    <dbReference type="NCBI Taxonomy" id="531940"/>
    <lineage>
        <taxon>Bacteria</taxon>
        <taxon>Bacillati</taxon>
        <taxon>Actinomycetota</taxon>
        <taxon>Actinomycetes</taxon>
        <taxon>Pseudonocardiales</taxon>
        <taxon>Pseudonocardiaceae</taxon>
        <taxon>Lentzea</taxon>
    </lineage>
</organism>
<dbReference type="Pfam" id="PF00696">
    <property type="entry name" value="AA_kinase"/>
    <property type="match status" value="1"/>
</dbReference>
<sequence length="59" mass="6431">MDKDLTPAELAIVLKADRLLLLADAPTVMTGFGLSDAEPLQRLDLAELKELTFPGLLHE</sequence>
<dbReference type="Gene3D" id="3.40.1160.10">
    <property type="entry name" value="Acetylglutamate kinase-like"/>
    <property type="match status" value="1"/>
</dbReference>
<feature type="domain" description="Aspartate/glutamate/uridylate kinase" evidence="1">
    <location>
        <begin position="2"/>
        <end position="51"/>
    </location>
</feature>
<dbReference type="InterPro" id="IPR001048">
    <property type="entry name" value="Asp/Glu/Uridylate_kinase"/>
</dbReference>
<reference evidence="3" key="1">
    <citation type="journal article" date="2019" name="Int. J. Syst. Evol. Microbiol.">
        <title>The Global Catalogue of Microorganisms (GCM) 10K type strain sequencing project: providing services to taxonomists for standard genome sequencing and annotation.</title>
        <authorList>
            <consortium name="The Broad Institute Genomics Platform"/>
            <consortium name="The Broad Institute Genome Sequencing Center for Infectious Disease"/>
            <person name="Wu L."/>
            <person name="Ma J."/>
        </authorList>
    </citation>
    <scope>NUCLEOTIDE SEQUENCE [LARGE SCALE GENOMIC DNA]</scope>
    <source>
        <strain evidence="3">JCM 17494</strain>
    </source>
</reference>
<dbReference type="EMBL" id="BAABBE010000032">
    <property type="protein sequence ID" value="GAA3677355.1"/>
    <property type="molecule type" value="Genomic_DNA"/>
</dbReference>
<evidence type="ECO:0000259" key="1">
    <source>
        <dbReference type="Pfam" id="PF00696"/>
    </source>
</evidence>
<dbReference type="InterPro" id="IPR036393">
    <property type="entry name" value="AceGlu_kinase-like_sf"/>
</dbReference>
<accession>A0ABP7C2A3</accession>
<protein>
    <recommendedName>
        <fullName evidence="1">Aspartate/glutamate/uridylate kinase domain-containing protein</fullName>
    </recommendedName>
</protein>
<evidence type="ECO:0000313" key="2">
    <source>
        <dbReference type="EMBL" id="GAA3677355.1"/>
    </source>
</evidence>
<dbReference type="SUPFAM" id="SSF53633">
    <property type="entry name" value="Carbamate kinase-like"/>
    <property type="match status" value="1"/>
</dbReference>
<comment type="caution">
    <text evidence="2">The sequence shown here is derived from an EMBL/GenBank/DDBJ whole genome shotgun (WGS) entry which is preliminary data.</text>
</comment>
<dbReference type="RefSeq" id="WP_428834277.1">
    <property type="nucleotide sequence ID" value="NZ_BAABBE010000032.1"/>
</dbReference>
<proteinExistence type="predicted"/>
<gene>
    <name evidence="2" type="ORF">GCM10022267_75280</name>
</gene>
<name>A0ABP7C2A3_9PSEU</name>
<dbReference type="Proteomes" id="UP001500711">
    <property type="component" value="Unassembled WGS sequence"/>
</dbReference>
<keyword evidence="3" id="KW-1185">Reference proteome</keyword>